<feature type="region of interest" description="Disordered" evidence="1">
    <location>
        <begin position="116"/>
        <end position="137"/>
    </location>
</feature>
<dbReference type="PANTHER" id="PTHR34682:SF1">
    <property type="entry name" value="PROTEIN METABOLIC NETWORK MODULATOR 1"/>
    <property type="match status" value="1"/>
</dbReference>
<evidence type="ECO:0000256" key="1">
    <source>
        <dbReference type="SAM" id="MobiDB-lite"/>
    </source>
</evidence>
<evidence type="ECO:0000313" key="2">
    <source>
        <dbReference type="EMBL" id="RVW99540.1"/>
    </source>
</evidence>
<feature type="region of interest" description="Disordered" evidence="1">
    <location>
        <begin position="368"/>
        <end position="398"/>
    </location>
</feature>
<reference evidence="2 3" key="1">
    <citation type="journal article" date="2018" name="PLoS Genet.">
        <title>Population sequencing reveals clonal diversity and ancestral inbreeding in the grapevine cultivar Chardonnay.</title>
        <authorList>
            <person name="Roach M.J."/>
            <person name="Johnson D.L."/>
            <person name="Bohlmann J."/>
            <person name="van Vuuren H.J."/>
            <person name="Jones S.J."/>
            <person name="Pretorius I.S."/>
            <person name="Schmidt S.A."/>
            <person name="Borneman A.R."/>
        </authorList>
    </citation>
    <scope>NUCLEOTIDE SEQUENCE [LARGE SCALE GENOMIC DNA]</scope>
    <source>
        <strain evidence="3">cv. Chardonnay</strain>
        <tissue evidence="2">Leaf</tissue>
    </source>
</reference>
<feature type="region of interest" description="Disordered" evidence="1">
    <location>
        <begin position="1"/>
        <end position="48"/>
    </location>
</feature>
<comment type="caution">
    <text evidence="2">The sequence shown here is derived from an EMBL/GenBank/DDBJ whole genome shotgun (WGS) entry which is preliminary data.</text>
</comment>
<gene>
    <name evidence="2" type="ORF">CK203_021477</name>
</gene>
<feature type="compositionally biased region" description="Polar residues" evidence="1">
    <location>
        <begin position="119"/>
        <end position="129"/>
    </location>
</feature>
<name>A0A438IS56_VITVI</name>
<evidence type="ECO:0000313" key="3">
    <source>
        <dbReference type="Proteomes" id="UP000288805"/>
    </source>
</evidence>
<feature type="compositionally biased region" description="Basic and acidic residues" evidence="1">
    <location>
        <begin position="381"/>
        <end position="390"/>
    </location>
</feature>
<dbReference type="InterPro" id="IPR045881">
    <property type="entry name" value="MNM1-like"/>
</dbReference>
<dbReference type="EMBL" id="QGNW01000086">
    <property type="protein sequence ID" value="RVW99540.1"/>
    <property type="molecule type" value="Genomic_DNA"/>
</dbReference>
<dbReference type="Proteomes" id="UP000288805">
    <property type="component" value="Unassembled WGS sequence"/>
</dbReference>
<dbReference type="AlphaFoldDB" id="A0A438IS56"/>
<protein>
    <submittedName>
        <fullName evidence="2">Uncharacterized protein</fullName>
    </submittedName>
</protein>
<sequence length="398" mass="43035">MNEANQGSNPDFPGNFPVKRKRGRPRKDQSKKRGENAHIPPGFEGADANLPLQVEPINVVNDAMVGQVVSGVVDASFDAGYLLTVRVGNSDTILKGVVFKPGRYEQGYNPQARERNEQHGNFQGNNTAHPWNGLPPANHVPRVVPRAAKVAVSKGKQVQTVVTQTVAHPVGERGTLVPVILPPASQSNEAPPVNLVPPPDIQAANPAASKGKQVLAAALQGPHSSNGSTSNSQISAVAKVMKNEDTFHQTPAEVVYDAECRSMRMPNMPFETLLGEVVKRIQVPSQSEGQIQDSGRNLEEGHNMNQALIVKPLQAVQPNHHDHTESAPRHLDNNMTSRMTELLQVQSICTEIKLCLSKALPDYVRESQVPGVQDAATSSGHDFDEPRNQEEATGDSLQ</sequence>
<accession>A0A438IS56</accession>
<organism evidence="2 3">
    <name type="scientific">Vitis vinifera</name>
    <name type="common">Grape</name>
    <dbReference type="NCBI Taxonomy" id="29760"/>
    <lineage>
        <taxon>Eukaryota</taxon>
        <taxon>Viridiplantae</taxon>
        <taxon>Streptophyta</taxon>
        <taxon>Embryophyta</taxon>
        <taxon>Tracheophyta</taxon>
        <taxon>Spermatophyta</taxon>
        <taxon>Magnoliopsida</taxon>
        <taxon>eudicotyledons</taxon>
        <taxon>Gunneridae</taxon>
        <taxon>Pentapetalae</taxon>
        <taxon>rosids</taxon>
        <taxon>Vitales</taxon>
        <taxon>Vitaceae</taxon>
        <taxon>Viteae</taxon>
        <taxon>Vitis</taxon>
    </lineage>
</organism>
<proteinExistence type="predicted"/>
<dbReference type="PANTHER" id="PTHR34682">
    <property type="entry name" value="AT HOOK MOTIF-CONTAINING PROTEIN"/>
    <property type="match status" value="1"/>
</dbReference>
<feature type="compositionally biased region" description="Basic and acidic residues" evidence="1">
    <location>
        <begin position="26"/>
        <end position="36"/>
    </location>
</feature>